<feature type="region of interest" description="Disordered" evidence="1">
    <location>
        <begin position="86"/>
        <end position="139"/>
    </location>
</feature>
<gene>
    <name evidence="2" type="ORF">GMARGA_LOCUS18353</name>
</gene>
<comment type="caution">
    <text evidence="2">The sequence shown here is derived from an EMBL/GenBank/DDBJ whole genome shotgun (WGS) entry which is preliminary data.</text>
</comment>
<organism evidence="2 3">
    <name type="scientific">Gigaspora margarita</name>
    <dbReference type="NCBI Taxonomy" id="4874"/>
    <lineage>
        <taxon>Eukaryota</taxon>
        <taxon>Fungi</taxon>
        <taxon>Fungi incertae sedis</taxon>
        <taxon>Mucoromycota</taxon>
        <taxon>Glomeromycotina</taxon>
        <taxon>Glomeromycetes</taxon>
        <taxon>Diversisporales</taxon>
        <taxon>Gigasporaceae</taxon>
        <taxon>Gigaspora</taxon>
    </lineage>
</organism>
<protein>
    <submittedName>
        <fullName evidence="2">32222_t:CDS:1</fullName>
    </submittedName>
</protein>
<reference evidence="2 3" key="1">
    <citation type="submission" date="2021-06" db="EMBL/GenBank/DDBJ databases">
        <authorList>
            <person name="Kallberg Y."/>
            <person name="Tangrot J."/>
            <person name="Rosling A."/>
        </authorList>
    </citation>
    <scope>NUCLEOTIDE SEQUENCE [LARGE SCALE GENOMIC DNA]</scope>
    <source>
        <strain evidence="2 3">120-4 pot B 10/14</strain>
    </source>
</reference>
<evidence type="ECO:0000256" key="1">
    <source>
        <dbReference type="SAM" id="MobiDB-lite"/>
    </source>
</evidence>
<evidence type="ECO:0000313" key="2">
    <source>
        <dbReference type="EMBL" id="CAG8769424.1"/>
    </source>
</evidence>
<proteinExistence type="predicted"/>
<dbReference type="Proteomes" id="UP000789901">
    <property type="component" value="Unassembled WGS sequence"/>
</dbReference>
<feature type="compositionally biased region" description="Basic and acidic residues" evidence="1">
    <location>
        <begin position="94"/>
        <end position="115"/>
    </location>
</feature>
<dbReference type="EMBL" id="CAJVQB010014593">
    <property type="protein sequence ID" value="CAG8769424.1"/>
    <property type="molecule type" value="Genomic_DNA"/>
</dbReference>
<accession>A0ABN7VG80</accession>
<evidence type="ECO:0000313" key="3">
    <source>
        <dbReference type="Proteomes" id="UP000789901"/>
    </source>
</evidence>
<keyword evidence="3" id="KW-1185">Reference proteome</keyword>
<sequence>MATEDIIQQQTKRLATYTAPSDMYEDIMGNNNEIEPFKEWLEREEDRIRCKVEGIVREKKETAKEASVEQAATQKKRRWNMEIPVEVKSSSEWSKPDDKEPISKSRWDEFPRTTDEDTSLETSHKSSSKNVGKVEIQTSNNSTSKEINIARANSIPCMKDAFPEVIPAREISLERQWYLYEEIRQHVQDPFKRDLYCFKPTQPKPKKLKAPLQFETNNLKK</sequence>
<name>A0ABN7VG80_GIGMA</name>